<dbReference type="SUPFAM" id="SSF161098">
    <property type="entry name" value="MetI-like"/>
    <property type="match status" value="1"/>
</dbReference>
<feature type="transmembrane region" description="Helical" evidence="7">
    <location>
        <begin position="102"/>
        <end position="128"/>
    </location>
</feature>
<keyword evidence="10" id="KW-1185">Reference proteome</keyword>
<keyword evidence="3" id="KW-1003">Cell membrane</keyword>
<feature type="transmembrane region" description="Helical" evidence="7">
    <location>
        <begin position="251"/>
        <end position="275"/>
    </location>
</feature>
<dbReference type="Pfam" id="PF00528">
    <property type="entry name" value="BPD_transp_1"/>
    <property type="match status" value="1"/>
</dbReference>
<dbReference type="Proteomes" id="UP001596989">
    <property type="component" value="Unassembled WGS sequence"/>
</dbReference>
<comment type="caution">
    <text evidence="9">The sequence shown here is derived from an EMBL/GenBank/DDBJ whole genome shotgun (WGS) entry which is preliminary data.</text>
</comment>
<feature type="transmembrane region" description="Helical" evidence="7">
    <location>
        <begin position="6"/>
        <end position="24"/>
    </location>
</feature>
<feature type="transmembrane region" description="Helical" evidence="7">
    <location>
        <begin position="61"/>
        <end position="82"/>
    </location>
</feature>
<evidence type="ECO:0000256" key="7">
    <source>
        <dbReference type="RuleBase" id="RU363032"/>
    </source>
</evidence>
<protein>
    <submittedName>
        <fullName evidence="9">ABC transporter permease</fullName>
    </submittedName>
</protein>
<evidence type="ECO:0000256" key="1">
    <source>
        <dbReference type="ARBA" id="ARBA00004651"/>
    </source>
</evidence>
<evidence type="ECO:0000256" key="6">
    <source>
        <dbReference type="ARBA" id="ARBA00023136"/>
    </source>
</evidence>
<organism evidence="9 10">
    <name type="scientific">Paenibacillus chungangensis</name>
    <dbReference type="NCBI Taxonomy" id="696535"/>
    <lineage>
        <taxon>Bacteria</taxon>
        <taxon>Bacillati</taxon>
        <taxon>Bacillota</taxon>
        <taxon>Bacilli</taxon>
        <taxon>Bacillales</taxon>
        <taxon>Paenibacillaceae</taxon>
        <taxon>Paenibacillus</taxon>
    </lineage>
</organism>
<comment type="subcellular location">
    <subcellularLocation>
        <location evidence="1 7">Cell membrane</location>
        <topology evidence="1 7">Multi-pass membrane protein</topology>
    </subcellularLocation>
</comment>
<evidence type="ECO:0000256" key="4">
    <source>
        <dbReference type="ARBA" id="ARBA00022692"/>
    </source>
</evidence>
<dbReference type="RefSeq" id="WP_377562960.1">
    <property type="nucleotide sequence ID" value="NZ_JBHTJZ010000005.1"/>
</dbReference>
<keyword evidence="2 7" id="KW-0813">Transport</keyword>
<feature type="transmembrane region" description="Helical" evidence="7">
    <location>
        <begin position="193"/>
        <end position="212"/>
    </location>
</feature>
<feature type="transmembrane region" description="Helical" evidence="7">
    <location>
        <begin position="148"/>
        <end position="173"/>
    </location>
</feature>
<keyword evidence="4 7" id="KW-0812">Transmembrane</keyword>
<evidence type="ECO:0000256" key="3">
    <source>
        <dbReference type="ARBA" id="ARBA00022475"/>
    </source>
</evidence>
<dbReference type="EMBL" id="JBHTJZ010000005">
    <property type="protein sequence ID" value="MFD0958397.1"/>
    <property type="molecule type" value="Genomic_DNA"/>
</dbReference>
<proteinExistence type="inferred from homology"/>
<dbReference type="InterPro" id="IPR035906">
    <property type="entry name" value="MetI-like_sf"/>
</dbReference>
<dbReference type="Gene3D" id="1.10.3720.10">
    <property type="entry name" value="MetI-like"/>
    <property type="match status" value="1"/>
</dbReference>
<evidence type="ECO:0000256" key="2">
    <source>
        <dbReference type="ARBA" id="ARBA00022448"/>
    </source>
</evidence>
<dbReference type="InterPro" id="IPR050809">
    <property type="entry name" value="UgpAE/MalFG_permease"/>
</dbReference>
<sequence>MFIPVLIWYVLFAYWPMYGLIISFQKYNIVKGISGSTWVGLKHFIDFFNDPFFARLMWNTILLNVYGLLFGFPIPILLALAFNEIRNMVFKRITQTISYLPYFISTVVVAGIALTFLSPTMGLINVLIEKLGLESIHFFQEPQWFRTIYTSLGIWQSAGFSAIIYFAALSGISPELYEAARIDGANRFSQLRWITLPGIMPTIVIMFILNLGSMLGADFQKIILLYNPTIYETADVLNTYVYRKGLIDFNYGFATAVGLFQGIVGFMLVYAANWISRKVNDTSLW</sequence>
<dbReference type="CDD" id="cd06261">
    <property type="entry name" value="TM_PBP2"/>
    <property type="match status" value="1"/>
</dbReference>
<keyword evidence="5 7" id="KW-1133">Transmembrane helix</keyword>
<comment type="similarity">
    <text evidence="7">Belongs to the binding-protein-dependent transport system permease family.</text>
</comment>
<evidence type="ECO:0000259" key="8">
    <source>
        <dbReference type="PROSITE" id="PS50928"/>
    </source>
</evidence>
<name>A0ABW3HLM6_9BACL</name>
<evidence type="ECO:0000313" key="10">
    <source>
        <dbReference type="Proteomes" id="UP001596989"/>
    </source>
</evidence>
<dbReference type="PANTHER" id="PTHR43227">
    <property type="entry name" value="BLL4140 PROTEIN"/>
    <property type="match status" value="1"/>
</dbReference>
<dbReference type="InterPro" id="IPR000515">
    <property type="entry name" value="MetI-like"/>
</dbReference>
<feature type="domain" description="ABC transmembrane type-1" evidence="8">
    <location>
        <begin position="57"/>
        <end position="272"/>
    </location>
</feature>
<dbReference type="PANTHER" id="PTHR43227:SF11">
    <property type="entry name" value="BLL4140 PROTEIN"/>
    <property type="match status" value="1"/>
</dbReference>
<evidence type="ECO:0000256" key="5">
    <source>
        <dbReference type="ARBA" id="ARBA00022989"/>
    </source>
</evidence>
<gene>
    <name evidence="9" type="ORF">ACFQ2I_03265</name>
</gene>
<dbReference type="PROSITE" id="PS50928">
    <property type="entry name" value="ABC_TM1"/>
    <property type="match status" value="1"/>
</dbReference>
<evidence type="ECO:0000313" key="9">
    <source>
        <dbReference type="EMBL" id="MFD0958397.1"/>
    </source>
</evidence>
<accession>A0ABW3HLM6</accession>
<reference evidence="10" key="1">
    <citation type="journal article" date="2019" name="Int. J. Syst. Evol. Microbiol.">
        <title>The Global Catalogue of Microorganisms (GCM) 10K type strain sequencing project: providing services to taxonomists for standard genome sequencing and annotation.</title>
        <authorList>
            <consortium name="The Broad Institute Genomics Platform"/>
            <consortium name="The Broad Institute Genome Sequencing Center for Infectious Disease"/>
            <person name="Wu L."/>
            <person name="Ma J."/>
        </authorList>
    </citation>
    <scope>NUCLEOTIDE SEQUENCE [LARGE SCALE GENOMIC DNA]</scope>
    <source>
        <strain evidence="10">CCUG 59129</strain>
    </source>
</reference>
<keyword evidence="6 7" id="KW-0472">Membrane</keyword>